<reference evidence="1 2" key="1">
    <citation type="submission" date="2024-05" db="EMBL/GenBank/DDBJ databases">
        <authorList>
            <person name="Duchaud E."/>
        </authorList>
    </citation>
    <scope>NUCLEOTIDE SEQUENCE [LARGE SCALE GENOMIC DNA]</scope>
    <source>
        <strain evidence="1">Ena-SAMPLE-TAB-13-05-2024-13:56:06:370-140305</strain>
    </source>
</reference>
<sequence>MKHTEIQTETTCITNISEKEIIFPPGELLINDGREYIKVFPSGNINYHSNFTQPLPSLVEAVYEPIDDENGVIKVSVLFFVDSEDDLNTIKVNQLFCISSLGECKLQFFIYCDEAQLKSLTKSSNKYRAYTVNFKTSNTNNFPEGTPKPVSLKDIKVVETFIWNIDPETSRGTETSVQTTD</sequence>
<protein>
    <submittedName>
        <fullName evidence="1">Uncharacterized protein</fullName>
    </submittedName>
</protein>
<name>A0ABP1FDH2_9FLAO</name>
<gene>
    <name evidence="1" type="ORF">T190115A13A_210053</name>
</gene>
<evidence type="ECO:0000313" key="1">
    <source>
        <dbReference type="EMBL" id="CAL2106399.1"/>
    </source>
</evidence>
<evidence type="ECO:0000313" key="2">
    <source>
        <dbReference type="Proteomes" id="UP001497602"/>
    </source>
</evidence>
<proteinExistence type="predicted"/>
<dbReference type="EMBL" id="CAXJRC010000013">
    <property type="protein sequence ID" value="CAL2106399.1"/>
    <property type="molecule type" value="Genomic_DNA"/>
</dbReference>
<keyword evidence="2" id="KW-1185">Reference proteome</keyword>
<comment type="caution">
    <text evidence="1">The sequence shown here is derived from an EMBL/GenBank/DDBJ whole genome shotgun (WGS) entry which is preliminary data.</text>
</comment>
<organism evidence="1 2">
    <name type="scientific">Tenacibaculum vairaonense</name>
    <dbReference type="NCBI Taxonomy" id="3137860"/>
    <lineage>
        <taxon>Bacteria</taxon>
        <taxon>Pseudomonadati</taxon>
        <taxon>Bacteroidota</taxon>
        <taxon>Flavobacteriia</taxon>
        <taxon>Flavobacteriales</taxon>
        <taxon>Flavobacteriaceae</taxon>
        <taxon>Tenacibaculum</taxon>
    </lineage>
</organism>
<accession>A0ABP1FDH2</accession>
<dbReference type="Proteomes" id="UP001497602">
    <property type="component" value="Unassembled WGS sequence"/>
</dbReference>
<dbReference type="RefSeq" id="WP_348738174.1">
    <property type="nucleotide sequence ID" value="NZ_CAXJRC010000013.1"/>
</dbReference>